<evidence type="ECO:0000256" key="13">
    <source>
        <dbReference type="SAM" id="MobiDB-lite"/>
    </source>
</evidence>
<name>A0A844YFD7_9SPHN</name>
<evidence type="ECO:0000256" key="7">
    <source>
        <dbReference type="ARBA" id="ARBA00022822"/>
    </source>
</evidence>
<comment type="catalytic activity">
    <reaction evidence="11 12">
        <text>chorismate + L-glutamine = anthranilate + pyruvate + L-glutamate + H(+)</text>
        <dbReference type="Rhea" id="RHEA:21732"/>
        <dbReference type="ChEBI" id="CHEBI:15361"/>
        <dbReference type="ChEBI" id="CHEBI:15378"/>
        <dbReference type="ChEBI" id="CHEBI:16567"/>
        <dbReference type="ChEBI" id="CHEBI:29748"/>
        <dbReference type="ChEBI" id="CHEBI:29985"/>
        <dbReference type="ChEBI" id="CHEBI:58359"/>
        <dbReference type="EC" id="4.1.3.27"/>
    </reaction>
</comment>
<dbReference type="InterPro" id="IPR019999">
    <property type="entry name" value="Anth_synth_I-like"/>
</dbReference>
<dbReference type="PANTHER" id="PTHR11236">
    <property type="entry name" value="AMINOBENZOATE/ANTHRANILATE SYNTHASE"/>
    <property type="match status" value="1"/>
</dbReference>
<dbReference type="GO" id="GO:0000162">
    <property type="term" value="P:L-tryptophan biosynthetic process"/>
    <property type="evidence" value="ECO:0007669"/>
    <property type="project" value="UniProtKB-UniPathway"/>
</dbReference>
<evidence type="ECO:0000259" key="14">
    <source>
        <dbReference type="Pfam" id="PF00425"/>
    </source>
</evidence>
<dbReference type="Pfam" id="PF04715">
    <property type="entry name" value="Anth_synt_I_N"/>
    <property type="match status" value="1"/>
</dbReference>
<dbReference type="SUPFAM" id="SSF56322">
    <property type="entry name" value="ADC synthase"/>
    <property type="match status" value="1"/>
</dbReference>
<comment type="function">
    <text evidence="10 12">Part of a heterotetrameric complex that catalyzes the two-step biosynthesis of anthranilate, an intermediate in the biosynthesis of L-tryptophan. In the first step, the glutamine-binding beta subunit (TrpG) of anthranilate synthase (AS) provides the glutamine amidotransferase activity which generates ammonia as a substrate that, along with chorismate, is used in the second step, catalyzed by the large alpha subunit of AS (TrpE) to produce anthranilate. In the absence of TrpG, TrpE can synthesize anthranilate directly from chorismate and high concentrations of ammonia.</text>
</comment>
<proteinExistence type="inferred from homology"/>
<reference evidence="16 17" key="1">
    <citation type="submission" date="2019-12" db="EMBL/GenBank/DDBJ databases">
        <title>Genomic-based taxomic classification of the family Erythrobacteraceae.</title>
        <authorList>
            <person name="Xu L."/>
        </authorList>
    </citation>
    <scope>NUCLEOTIDE SEQUENCE [LARGE SCALE GENOMIC DNA]</scope>
    <source>
        <strain evidence="16 17">MCCC 1A09965</strain>
    </source>
</reference>
<keyword evidence="9 12" id="KW-0456">Lyase</keyword>
<feature type="region of interest" description="Disordered" evidence="13">
    <location>
        <begin position="1"/>
        <end position="21"/>
    </location>
</feature>
<evidence type="ECO:0000313" key="16">
    <source>
        <dbReference type="EMBL" id="MXO61754.1"/>
    </source>
</evidence>
<dbReference type="InterPro" id="IPR005801">
    <property type="entry name" value="ADC_synthase"/>
</dbReference>
<evidence type="ECO:0000259" key="15">
    <source>
        <dbReference type="Pfam" id="PF04715"/>
    </source>
</evidence>
<keyword evidence="12" id="KW-0460">Magnesium</keyword>
<dbReference type="EC" id="4.1.3.27" evidence="4 12"/>
<dbReference type="InterPro" id="IPR005256">
    <property type="entry name" value="Anth_synth_I_PabB"/>
</dbReference>
<keyword evidence="17" id="KW-1185">Reference proteome</keyword>
<dbReference type="PANTHER" id="PTHR11236:SF9">
    <property type="entry name" value="ANTHRANILATE SYNTHASE COMPONENT 1"/>
    <property type="match status" value="1"/>
</dbReference>
<evidence type="ECO:0000256" key="2">
    <source>
        <dbReference type="ARBA" id="ARBA00009562"/>
    </source>
</evidence>
<evidence type="ECO:0000256" key="1">
    <source>
        <dbReference type="ARBA" id="ARBA00004873"/>
    </source>
</evidence>
<protein>
    <recommendedName>
        <fullName evidence="5 12">Anthranilate synthase component 1</fullName>
        <ecNumber evidence="4 12">4.1.3.27</ecNumber>
    </recommendedName>
</protein>
<dbReference type="GO" id="GO:0046872">
    <property type="term" value="F:metal ion binding"/>
    <property type="evidence" value="ECO:0007669"/>
    <property type="project" value="UniProtKB-KW"/>
</dbReference>
<feature type="domain" description="Chorismate-utilising enzyme C-terminal" evidence="14">
    <location>
        <begin position="269"/>
        <end position="520"/>
    </location>
</feature>
<dbReference type="PRINTS" id="PR00095">
    <property type="entry name" value="ANTSNTHASEI"/>
</dbReference>
<comment type="cofactor">
    <cofactor evidence="12">
        <name>Mg(2+)</name>
        <dbReference type="ChEBI" id="CHEBI:18420"/>
    </cofactor>
</comment>
<evidence type="ECO:0000313" key="17">
    <source>
        <dbReference type="Proteomes" id="UP000445582"/>
    </source>
</evidence>
<evidence type="ECO:0000256" key="8">
    <source>
        <dbReference type="ARBA" id="ARBA00023141"/>
    </source>
</evidence>
<dbReference type="UniPathway" id="UPA00035">
    <property type="reaction ID" value="UER00040"/>
</dbReference>
<feature type="domain" description="Anthranilate synthase component I N-terminal" evidence="15">
    <location>
        <begin position="68"/>
        <end position="212"/>
    </location>
</feature>
<dbReference type="NCBIfam" id="TIGR00564">
    <property type="entry name" value="trpE_most"/>
    <property type="match status" value="1"/>
</dbReference>
<keyword evidence="12" id="KW-0479">Metal-binding</keyword>
<evidence type="ECO:0000256" key="6">
    <source>
        <dbReference type="ARBA" id="ARBA00022605"/>
    </source>
</evidence>
<comment type="pathway">
    <text evidence="1 12">Amino-acid biosynthesis; L-tryptophan biosynthesis; L-tryptophan from chorismate: step 1/5.</text>
</comment>
<evidence type="ECO:0000256" key="11">
    <source>
        <dbReference type="ARBA" id="ARBA00047683"/>
    </source>
</evidence>
<dbReference type="EMBL" id="WTYN01000001">
    <property type="protein sequence ID" value="MXO61754.1"/>
    <property type="molecule type" value="Genomic_DNA"/>
</dbReference>
<dbReference type="OrthoDB" id="9803598at2"/>
<accession>A0A844YFD7</accession>
<keyword evidence="7 12" id="KW-0822">Tryptophan biosynthesis</keyword>
<dbReference type="AlphaFoldDB" id="A0A844YFD7"/>
<dbReference type="InterPro" id="IPR006805">
    <property type="entry name" value="Anth_synth_I_N"/>
</dbReference>
<dbReference type="GO" id="GO:0004049">
    <property type="term" value="F:anthranilate synthase activity"/>
    <property type="evidence" value="ECO:0007669"/>
    <property type="project" value="UniProtKB-EC"/>
</dbReference>
<comment type="similarity">
    <text evidence="2 12">Belongs to the anthranilate synthase component I family.</text>
</comment>
<keyword evidence="6 12" id="KW-0028">Amino-acid biosynthesis</keyword>
<dbReference type="Gene3D" id="3.60.120.10">
    <property type="entry name" value="Anthranilate synthase"/>
    <property type="match status" value="1"/>
</dbReference>
<evidence type="ECO:0000256" key="5">
    <source>
        <dbReference type="ARBA" id="ARBA00020653"/>
    </source>
</evidence>
<dbReference type="Pfam" id="PF00425">
    <property type="entry name" value="Chorismate_bind"/>
    <property type="match status" value="1"/>
</dbReference>
<comment type="caution">
    <text evidence="16">The sequence shown here is derived from an EMBL/GenBank/DDBJ whole genome shotgun (WGS) entry which is preliminary data.</text>
</comment>
<evidence type="ECO:0000256" key="3">
    <source>
        <dbReference type="ARBA" id="ARBA00011575"/>
    </source>
</evidence>
<evidence type="ECO:0000256" key="12">
    <source>
        <dbReference type="RuleBase" id="RU364045"/>
    </source>
</evidence>
<organism evidence="16 17">
    <name type="scientific">Qipengyuania oceanensis</name>
    <dbReference type="NCBI Taxonomy" id="1463597"/>
    <lineage>
        <taxon>Bacteria</taxon>
        <taxon>Pseudomonadati</taxon>
        <taxon>Pseudomonadota</taxon>
        <taxon>Alphaproteobacteria</taxon>
        <taxon>Sphingomonadales</taxon>
        <taxon>Erythrobacteraceae</taxon>
        <taxon>Qipengyuania</taxon>
    </lineage>
</organism>
<evidence type="ECO:0000256" key="9">
    <source>
        <dbReference type="ARBA" id="ARBA00023239"/>
    </source>
</evidence>
<sequence>MPNSSASRCARKSARNATPTRSRLFASSLPAKAEVGTERRYLLEGEDRARAALAQGRHALVWRRTIADTETPVGAACKLFEAERGDFLLESVEGGEVRGRYSLIGLDPDLVFRAQGDTSKINRRWQTDRENFEECAGDGVTALRELVEACRIDVPEGLPPALSCLVGYFAYETVGLVENLPRAPENPLGLPDMLFVRPTVILVFDRLSEELYCIAPVWADVSRDLESALELAAERIDNVQRRMQASVVPENAGSHAGELALEPQMPPGRYREMVLAAKEYIAAGDIFQVVLAQRFTCPFDLPPLSLYRALRRVNPSPFLYFLDLPGFAIVGSSPEILVRVRDNEVTIRPIAGTRPRGADPKADREAEISLLDDPKECAEHLMLLDLGRNDVGRVAEKGTVEVTDSFTVERYSHVMHIVSNVVGRLAGDRDALDAMFAGFPAGTVSGAPKIRACEIIAELEPETRGAYAGGVGYFAPDGSLDSCIVLRTGVVKDGVLHVQAGAGIVADSNPEYEQRECEAKAGALIAAAREAVRVSNETGYAQ</sequence>
<dbReference type="InterPro" id="IPR015890">
    <property type="entry name" value="Chorismate_C"/>
</dbReference>
<keyword evidence="8 12" id="KW-0057">Aromatic amino acid biosynthesis</keyword>
<dbReference type="Proteomes" id="UP000445582">
    <property type="component" value="Unassembled WGS sequence"/>
</dbReference>
<comment type="subunit">
    <text evidence="3 12">Heterotetramer consisting of two non-identical subunits: a beta subunit (TrpG) and a large alpha subunit (TrpE).</text>
</comment>
<evidence type="ECO:0000256" key="4">
    <source>
        <dbReference type="ARBA" id="ARBA00012266"/>
    </source>
</evidence>
<evidence type="ECO:0000256" key="10">
    <source>
        <dbReference type="ARBA" id="ARBA00025634"/>
    </source>
</evidence>
<gene>
    <name evidence="12 16" type="primary">trpE</name>
    <name evidence="16" type="ORF">GRI48_01900</name>
</gene>